<dbReference type="GeneID" id="14496996"/>
<dbReference type="HOGENOM" id="CLU_020939_0_0_1"/>
<dbReference type="InterPro" id="IPR035979">
    <property type="entry name" value="RBD_domain_sf"/>
</dbReference>
<dbReference type="InterPro" id="IPR000504">
    <property type="entry name" value="RRM_dom"/>
</dbReference>
<dbReference type="InterPro" id="IPR012677">
    <property type="entry name" value="Nucleotide-bd_a/b_plait_sf"/>
</dbReference>
<feature type="region of interest" description="Disordered" evidence="4">
    <location>
        <begin position="154"/>
        <end position="199"/>
    </location>
</feature>
<gene>
    <name evidence="6" type="primary">TBLA0F03500</name>
    <name evidence="6" type="ORF">TBLA_0F03500</name>
</gene>
<dbReference type="PANTHER" id="PTHR24012">
    <property type="entry name" value="RNA BINDING PROTEIN"/>
    <property type="match status" value="1"/>
</dbReference>
<dbReference type="STRING" id="1071380.I2H685"/>
<dbReference type="SUPFAM" id="SSF54928">
    <property type="entry name" value="RNA-binding domain, RBD"/>
    <property type="match status" value="2"/>
</dbReference>
<name>I2H685_HENB6</name>
<feature type="domain" description="RRM" evidence="5">
    <location>
        <begin position="237"/>
        <end position="318"/>
    </location>
</feature>
<evidence type="ECO:0000259" key="5">
    <source>
        <dbReference type="PROSITE" id="PS50102"/>
    </source>
</evidence>
<dbReference type="EMBL" id="HE806321">
    <property type="protein sequence ID" value="CCH61887.1"/>
    <property type="molecule type" value="Genomic_DNA"/>
</dbReference>
<evidence type="ECO:0000256" key="1">
    <source>
        <dbReference type="ARBA" id="ARBA00022737"/>
    </source>
</evidence>
<proteinExistence type="predicted"/>
<dbReference type="eggNOG" id="KOG0123">
    <property type="taxonomic scope" value="Eukaryota"/>
</dbReference>
<sequence length="764" mass="88859">MFDPNEKKKYFSSKKNKNNGEEEILKNIPFNVNSGRNNSYQSNFEHLNNDTFNVEPFTNQINSQDFKNGFNYSQKFSKFDNDSSHKRKNYEYFKNNYKTENPNSFILEDIYEKTDYLIGQNLNENNWIDSNNWHSTKIKNKLLKNGTLTSVPHNFSSSNTNTLSSSYSNTNSDNTGINSKYTLDTNTHSKTDSDSNSNSNTLSIGSFDNFVKIDNKNIDNSNNVIKMKNITNFEKCTALFIKNLDSIITEKDLNTYFKKYVSFVSSKLCKDSKTQNSLGYGYLNFKDNFEIEKIIDENCYKKNIFNNKKEIIIMPSIRDKTSLQNFGTNVFFKNLPTENPLLTTRFFYDYFKKFGKIISCKIEFEKKIGFIFFKKETDAKNAIEQSNGQKFLNDVIYCNIHFNKIIRNLKFEQNIVKNPVPNEIRHNLTIEPKLTPIKNTIHISNLPNYILKKDILRFMPKSVDKKDIIVKTQDKTTNLREVFIKFNDLNDSTVTFGKLKDCEFEGKTLTVDLISFPKTLEKLANASSPAKLRVYLENLSVVCNPEFLKYLTVQEKIDVKDIIITSYIQDPLTFFGYISCKESKDALKLYKFLKGRLVGGSIINTSWESHEPLNAIKIEVNKDENISEIKTSTNSEAKASEENSNVLKRPMDPTNVKVYPDYIICLKKFSPPKIPYYSEFKTRRQIIDQLKKKIREKIEFIKFPFATREENLTCIAEFIFDIYWNGDGKNILLFLNQVKYIPQTRQLFLQQIEEAASVLGFGRT</sequence>
<organism evidence="6 7">
    <name type="scientific">Henningerozyma blattae (strain ATCC 34711 / CBS 6284 / DSM 70876 / NBRC 10599 / NRRL Y-10934 / UCD 77-7)</name>
    <name type="common">Yeast</name>
    <name type="synonym">Tetrapisispora blattae</name>
    <dbReference type="NCBI Taxonomy" id="1071380"/>
    <lineage>
        <taxon>Eukaryota</taxon>
        <taxon>Fungi</taxon>
        <taxon>Dikarya</taxon>
        <taxon>Ascomycota</taxon>
        <taxon>Saccharomycotina</taxon>
        <taxon>Saccharomycetes</taxon>
        <taxon>Saccharomycetales</taxon>
        <taxon>Saccharomycetaceae</taxon>
        <taxon>Henningerozyma</taxon>
    </lineage>
</organism>
<reference evidence="6 7" key="1">
    <citation type="journal article" date="2011" name="Proc. Natl. Acad. Sci. U.S.A.">
        <title>Evolutionary erosion of yeast sex chromosomes by mating-type switching accidents.</title>
        <authorList>
            <person name="Gordon J.L."/>
            <person name="Armisen D."/>
            <person name="Proux-Wera E."/>
            <person name="Oheigeartaigh S.S."/>
            <person name="Byrne K.P."/>
            <person name="Wolfe K.H."/>
        </authorList>
    </citation>
    <scope>NUCLEOTIDE SEQUENCE [LARGE SCALE GENOMIC DNA]</scope>
    <source>
        <strain evidence="7">ATCC 34711 / CBS 6284 / DSM 70876 / NBRC 10599 / NRRL Y-10934 / UCD 77-7</strain>
    </source>
</reference>
<dbReference type="GO" id="GO:0003723">
    <property type="term" value="F:RNA binding"/>
    <property type="evidence" value="ECO:0007669"/>
    <property type="project" value="UniProtKB-UniRule"/>
</dbReference>
<evidence type="ECO:0000313" key="7">
    <source>
        <dbReference type="Proteomes" id="UP000002866"/>
    </source>
</evidence>
<evidence type="ECO:0000313" key="6">
    <source>
        <dbReference type="EMBL" id="CCH61887.1"/>
    </source>
</evidence>
<dbReference type="SMART" id="SM00360">
    <property type="entry name" value="RRM"/>
    <property type="match status" value="4"/>
</dbReference>
<evidence type="ECO:0000256" key="2">
    <source>
        <dbReference type="ARBA" id="ARBA00022884"/>
    </source>
</evidence>
<dbReference type="RefSeq" id="XP_004181406.1">
    <property type="nucleotide sequence ID" value="XM_004181358.1"/>
</dbReference>
<dbReference type="PROSITE" id="PS50102">
    <property type="entry name" value="RRM"/>
    <property type="match status" value="2"/>
</dbReference>
<dbReference type="OMA" id="AKVCYDF"/>
<dbReference type="AlphaFoldDB" id="I2H685"/>
<dbReference type="InParanoid" id="I2H685"/>
<keyword evidence="1" id="KW-0677">Repeat</keyword>
<accession>I2H685</accession>
<protein>
    <recommendedName>
        <fullName evidence="5">RRM domain-containing protein</fullName>
    </recommendedName>
</protein>
<dbReference type="Gene3D" id="3.30.70.330">
    <property type="match status" value="2"/>
</dbReference>
<dbReference type="KEGG" id="tbl:TBLA_0F03500"/>
<keyword evidence="7" id="KW-1185">Reference proteome</keyword>
<evidence type="ECO:0000256" key="4">
    <source>
        <dbReference type="SAM" id="MobiDB-lite"/>
    </source>
</evidence>
<feature type="domain" description="RRM" evidence="5">
    <location>
        <begin position="328"/>
        <end position="403"/>
    </location>
</feature>
<keyword evidence="2 3" id="KW-0694">RNA-binding</keyword>
<evidence type="ECO:0000256" key="3">
    <source>
        <dbReference type="PROSITE-ProRule" id="PRU00176"/>
    </source>
</evidence>
<dbReference type="Proteomes" id="UP000002866">
    <property type="component" value="Chromosome 6"/>
</dbReference>
<dbReference type="Pfam" id="PF00076">
    <property type="entry name" value="RRM_1"/>
    <property type="match status" value="2"/>
</dbReference>
<dbReference type="OrthoDB" id="1749473at2759"/>
<feature type="compositionally biased region" description="Low complexity" evidence="4">
    <location>
        <begin position="154"/>
        <end position="175"/>
    </location>
</feature>